<feature type="region of interest" description="Disordered" evidence="1">
    <location>
        <begin position="58"/>
        <end position="80"/>
    </location>
</feature>
<reference evidence="2 3" key="1">
    <citation type="submission" date="2021-06" db="EMBL/GenBank/DDBJ databases">
        <title>Halomicroarcula sp. a new haloarchaeum isolated from saline soil.</title>
        <authorList>
            <person name="Duran-Viseras A."/>
            <person name="Sanchez-Porro C."/>
            <person name="Ventosa A."/>
        </authorList>
    </citation>
    <scope>NUCLEOTIDE SEQUENCE [LARGE SCALE GENOMIC DNA]</scope>
    <source>
        <strain evidence="2 3">F13</strain>
    </source>
</reference>
<name>A0AAW4PLP1_9EURY</name>
<dbReference type="AlphaFoldDB" id="A0AAW4PLP1"/>
<keyword evidence="3" id="KW-1185">Reference proteome</keyword>
<dbReference type="EMBL" id="RKLR01000002">
    <property type="protein sequence ID" value="MBX0322478.1"/>
    <property type="molecule type" value="Genomic_DNA"/>
</dbReference>
<evidence type="ECO:0008006" key="4">
    <source>
        <dbReference type="Google" id="ProtNLM"/>
    </source>
</evidence>
<evidence type="ECO:0000313" key="3">
    <source>
        <dbReference type="Proteomes" id="UP001430377"/>
    </source>
</evidence>
<dbReference type="RefSeq" id="WP_220617477.1">
    <property type="nucleotide sequence ID" value="NZ_RKLR01000002.1"/>
</dbReference>
<evidence type="ECO:0000313" key="2">
    <source>
        <dbReference type="EMBL" id="MBX0322478.1"/>
    </source>
</evidence>
<dbReference type="Proteomes" id="UP001430377">
    <property type="component" value="Unassembled WGS sequence"/>
</dbReference>
<gene>
    <name evidence="2" type="ORF">EGH21_05480</name>
</gene>
<organism evidence="2 3">
    <name type="scientific">Haloarcula rubra</name>
    <dbReference type="NCBI Taxonomy" id="2487747"/>
    <lineage>
        <taxon>Archaea</taxon>
        <taxon>Methanobacteriati</taxon>
        <taxon>Methanobacteriota</taxon>
        <taxon>Stenosarchaea group</taxon>
        <taxon>Halobacteria</taxon>
        <taxon>Halobacteriales</taxon>
        <taxon>Haloarculaceae</taxon>
        <taxon>Haloarcula</taxon>
    </lineage>
</organism>
<accession>A0AAW4PLP1</accession>
<comment type="caution">
    <text evidence="2">The sequence shown here is derived from an EMBL/GenBank/DDBJ whole genome shotgun (WGS) entry which is preliminary data.</text>
</comment>
<sequence length="80" mass="9036">MSKKPSIFTRICMAISALQGNEVEIVTYEQQTRGAYQCPVDGCTERFQFPKAVKTHIDASGDTTHEDETSRDYDIHPVEL</sequence>
<proteinExistence type="predicted"/>
<protein>
    <recommendedName>
        <fullName evidence="4">C2H2-type domain-containing protein</fullName>
    </recommendedName>
</protein>
<evidence type="ECO:0000256" key="1">
    <source>
        <dbReference type="SAM" id="MobiDB-lite"/>
    </source>
</evidence>